<evidence type="ECO:0000313" key="2">
    <source>
        <dbReference type="EMBL" id="SBS10670.1"/>
    </source>
</evidence>
<accession>A0A1A8RX37</accession>
<protein>
    <submittedName>
        <fullName evidence="2">Uncharacterized protein</fullName>
    </submittedName>
</protein>
<reference evidence="2" key="2">
    <citation type="submission" date="2016-06" db="EMBL/GenBank/DDBJ databases">
        <title>The genome of a short-lived fish provides insights into sex chromosome evolution and the genetic control of aging.</title>
        <authorList>
            <person name="Reichwald K."/>
            <person name="Felder M."/>
            <person name="Petzold A."/>
            <person name="Koch P."/>
            <person name="Groth M."/>
            <person name="Platzer M."/>
        </authorList>
    </citation>
    <scope>NUCLEOTIDE SEQUENCE</scope>
    <source>
        <tissue evidence="2">Brain</tissue>
    </source>
</reference>
<organism evidence="2">
    <name type="scientific">Nothobranchius rachovii</name>
    <name type="common">bluefin notho</name>
    <dbReference type="NCBI Taxonomy" id="451742"/>
    <lineage>
        <taxon>Eukaryota</taxon>
        <taxon>Metazoa</taxon>
        <taxon>Chordata</taxon>
        <taxon>Craniata</taxon>
        <taxon>Vertebrata</taxon>
        <taxon>Euteleostomi</taxon>
        <taxon>Actinopterygii</taxon>
        <taxon>Neopterygii</taxon>
        <taxon>Teleostei</taxon>
        <taxon>Neoteleostei</taxon>
        <taxon>Acanthomorphata</taxon>
        <taxon>Ovalentaria</taxon>
        <taxon>Atherinomorphae</taxon>
        <taxon>Cyprinodontiformes</taxon>
        <taxon>Nothobranchiidae</taxon>
        <taxon>Nothobranchius</taxon>
    </lineage>
</organism>
<proteinExistence type="predicted"/>
<dbReference type="EMBL" id="HAEH01020360">
    <property type="protein sequence ID" value="SBS10670.1"/>
    <property type="molecule type" value="Transcribed_RNA"/>
</dbReference>
<reference evidence="2" key="1">
    <citation type="submission" date="2016-05" db="EMBL/GenBank/DDBJ databases">
        <authorList>
            <person name="Lavstsen T."/>
            <person name="Jespersen J.S."/>
        </authorList>
    </citation>
    <scope>NUCLEOTIDE SEQUENCE</scope>
    <source>
        <tissue evidence="2">Brain</tissue>
    </source>
</reference>
<name>A0A1A8RX37_9TELE</name>
<dbReference type="AlphaFoldDB" id="A0A1A8RX37"/>
<feature type="non-terminal residue" evidence="2">
    <location>
        <position position="1"/>
    </location>
</feature>
<sequence>CFMGLRDEAGASQQRLGSSPRPRWDWCVLTGLRIEPRMAGMFSTKLSQITSENGALCAPSTPSTPPTKKQKPRFYSDLIYLPSKPSLRNKHLNRKILLSTRTNAVRHIKMLKEHNKPFG</sequence>
<feature type="region of interest" description="Disordered" evidence="1">
    <location>
        <begin position="1"/>
        <end position="21"/>
    </location>
</feature>
<evidence type="ECO:0000256" key="1">
    <source>
        <dbReference type="SAM" id="MobiDB-lite"/>
    </source>
</evidence>
<gene>
    <name evidence="2" type="primary">Nfu_g_1_009396</name>
</gene>